<gene>
    <name evidence="1" type="ORF">VNO78_30382</name>
</gene>
<comment type="caution">
    <text evidence="1">The sequence shown here is derived from an EMBL/GenBank/DDBJ whole genome shotgun (WGS) entry which is preliminary data.</text>
</comment>
<name>A0AAN9RWT0_PSOTE</name>
<dbReference type="EMBL" id="JAYMYS010000008">
    <property type="protein sequence ID" value="KAK7384681.1"/>
    <property type="molecule type" value="Genomic_DNA"/>
</dbReference>
<proteinExistence type="predicted"/>
<evidence type="ECO:0000313" key="2">
    <source>
        <dbReference type="Proteomes" id="UP001386955"/>
    </source>
</evidence>
<keyword evidence="2" id="KW-1185">Reference proteome</keyword>
<dbReference type="AlphaFoldDB" id="A0AAN9RWT0"/>
<organism evidence="1 2">
    <name type="scientific">Psophocarpus tetragonolobus</name>
    <name type="common">Winged bean</name>
    <name type="synonym">Dolichos tetragonolobus</name>
    <dbReference type="NCBI Taxonomy" id="3891"/>
    <lineage>
        <taxon>Eukaryota</taxon>
        <taxon>Viridiplantae</taxon>
        <taxon>Streptophyta</taxon>
        <taxon>Embryophyta</taxon>
        <taxon>Tracheophyta</taxon>
        <taxon>Spermatophyta</taxon>
        <taxon>Magnoliopsida</taxon>
        <taxon>eudicotyledons</taxon>
        <taxon>Gunneridae</taxon>
        <taxon>Pentapetalae</taxon>
        <taxon>rosids</taxon>
        <taxon>fabids</taxon>
        <taxon>Fabales</taxon>
        <taxon>Fabaceae</taxon>
        <taxon>Papilionoideae</taxon>
        <taxon>50 kb inversion clade</taxon>
        <taxon>NPAAA clade</taxon>
        <taxon>indigoferoid/millettioid clade</taxon>
        <taxon>Phaseoleae</taxon>
        <taxon>Psophocarpus</taxon>
    </lineage>
</organism>
<reference evidence="1 2" key="1">
    <citation type="submission" date="2024-01" db="EMBL/GenBank/DDBJ databases">
        <title>The genomes of 5 underutilized Papilionoideae crops provide insights into root nodulation and disease resistanc.</title>
        <authorList>
            <person name="Jiang F."/>
        </authorList>
    </citation>
    <scope>NUCLEOTIDE SEQUENCE [LARGE SCALE GENOMIC DNA]</scope>
    <source>
        <strain evidence="1">DUOXIRENSHENG_FW03</strain>
        <tissue evidence="1">Leaves</tissue>
    </source>
</reference>
<accession>A0AAN9RWT0</accession>
<evidence type="ECO:0000313" key="1">
    <source>
        <dbReference type="EMBL" id="KAK7384681.1"/>
    </source>
</evidence>
<sequence length="130" mass="14506">MHSVAQYVLGPLTGLHCPAARFPFSGVCNHLTLIFAGSFNGEPVLFWHPLPSFKWLHISENIATGVLELESSLLVLAPDVFSLTLHRFCHHSCLSFLSLYISVFVYQMYCVFELCSSHGAWGISFTQRAS</sequence>
<dbReference type="Proteomes" id="UP001386955">
    <property type="component" value="Unassembled WGS sequence"/>
</dbReference>
<protein>
    <submittedName>
        <fullName evidence="1">Uncharacterized protein</fullName>
    </submittedName>
</protein>